<keyword evidence="2" id="KW-1185">Reference proteome</keyword>
<evidence type="ECO:0000313" key="1">
    <source>
        <dbReference type="EMBL" id="GBM29567.1"/>
    </source>
</evidence>
<proteinExistence type="predicted"/>
<protein>
    <submittedName>
        <fullName evidence="1">Uncharacterized protein</fullName>
    </submittedName>
</protein>
<sequence>MKNSGTNHKTIVNFIFFVDNPSSTSRWHKVGSTLAYSWLNVGIQLAQRWHTVGSTLAYSWLNVGIQLAQRCHPRLDNGTDWHSFLRLPIQQFPNVSPTELLTVGPTKIYI</sequence>
<dbReference type="EMBL" id="BGPR01000639">
    <property type="protein sequence ID" value="GBM29567.1"/>
    <property type="molecule type" value="Genomic_DNA"/>
</dbReference>
<accession>A0A4Y2EM03</accession>
<dbReference type="AlphaFoldDB" id="A0A4Y2EM03"/>
<comment type="caution">
    <text evidence="1">The sequence shown here is derived from an EMBL/GenBank/DDBJ whole genome shotgun (WGS) entry which is preliminary data.</text>
</comment>
<evidence type="ECO:0000313" key="2">
    <source>
        <dbReference type="Proteomes" id="UP000499080"/>
    </source>
</evidence>
<gene>
    <name evidence="1" type="ORF">AVEN_206406_1</name>
</gene>
<reference evidence="1 2" key="1">
    <citation type="journal article" date="2019" name="Sci. Rep.">
        <title>Orb-weaving spider Araneus ventricosus genome elucidates the spidroin gene catalogue.</title>
        <authorList>
            <person name="Kono N."/>
            <person name="Nakamura H."/>
            <person name="Ohtoshi R."/>
            <person name="Moran D.A.P."/>
            <person name="Shinohara A."/>
            <person name="Yoshida Y."/>
            <person name="Fujiwara M."/>
            <person name="Mori M."/>
            <person name="Tomita M."/>
            <person name="Arakawa K."/>
        </authorList>
    </citation>
    <scope>NUCLEOTIDE SEQUENCE [LARGE SCALE GENOMIC DNA]</scope>
</reference>
<dbReference type="Proteomes" id="UP000499080">
    <property type="component" value="Unassembled WGS sequence"/>
</dbReference>
<organism evidence="1 2">
    <name type="scientific">Araneus ventricosus</name>
    <name type="common">Orbweaver spider</name>
    <name type="synonym">Epeira ventricosa</name>
    <dbReference type="NCBI Taxonomy" id="182803"/>
    <lineage>
        <taxon>Eukaryota</taxon>
        <taxon>Metazoa</taxon>
        <taxon>Ecdysozoa</taxon>
        <taxon>Arthropoda</taxon>
        <taxon>Chelicerata</taxon>
        <taxon>Arachnida</taxon>
        <taxon>Araneae</taxon>
        <taxon>Araneomorphae</taxon>
        <taxon>Entelegynae</taxon>
        <taxon>Araneoidea</taxon>
        <taxon>Araneidae</taxon>
        <taxon>Araneus</taxon>
    </lineage>
</organism>
<name>A0A4Y2EM03_ARAVE</name>